<evidence type="ECO:0000256" key="1">
    <source>
        <dbReference type="SAM" id="Phobius"/>
    </source>
</evidence>
<dbReference type="GO" id="GO:0005886">
    <property type="term" value="C:plasma membrane"/>
    <property type="evidence" value="ECO:0007669"/>
    <property type="project" value="TreeGrafter"/>
</dbReference>
<evidence type="ECO:0000313" key="2">
    <source>
        <dbReference type="EMBL" id="HIW82046.1"/>
    </source>
</evidence>
<evidence type="ECO:0000313" key="3">
    <source>
        <dbReference type="Proteomes" id="UP000824265"/>
    </source>
</evidence>
<keyword evidence="1" id="KW-0812">Transmembrane</keyword>
<dbReference type="InterPro" id="IPR052712">
    <property type="entry name" value="Acid_resist_chaperone_HdeD"/>
</dbReference>
<dbReference type="AlphaFoldDB" id="A0A9D1R8R6"/>
<name>A0A9D1R8R6_9FIRM</name>
<gene>
    <name evidence="2" type="ORF">H9742_11135</name>
</gene>
<dbReference type="Pfam" id="PF03729">
    <property type="entry name" value="DUF308"/>
    <property type="match status" value="2"/>
</dbReference>
<dbReference type="InterPro" id="IPR005325">
    <property type="entry name" value="DUF308_memb"/>
</dbReference>
<feature type="transmembrane region" description="Helical" evidence="1">
    <location>
        <begin position="95"/>
        <end position="112"/>
    </location>
</feature>
<accession>A0A9D1R8R6</accession>
<comment type="caution">
    <text evidence="2">The sequence shown here is derived from an EMBL/GenBank/DDBJ whole genome shotgun (WGS) entry which is preliminary data.</text>
</comment>
<protein>
    <submittedName>
        <fullName evidence="2">DUF308 domain-containing protein</fullName>
    </submittedName>
</protein>
<sequence length="201" mass="22732">MRFIKELRELKWNALLLAAFDILLGAVLLIFPETTANTLGYLIGIVLIVAGAVSMICYLLREAHQNYYHNDFVTGLVEIALGCIVLYKVEWIISVIPFIMGLLVLISGCSKLQDVIDMKRMECGNWVGMLILAIVNVIVGIVLVCNPFEAAVLLFRLIGLALIFSGVTDCAVIFYFARKMKHYFDDLERAQQHFKELEEER</sequence>
<dbReference type="Proteomes" id="UP000824265">
    <property type="component" value="Unassembled WGS sequence"/>
</dbReference>
<organism evidence="2 3">
    <name type="scientific">Candidatus Acetatifactor stercoripullorum</name>
    <dbReference type="NCBI Taxonomy" id="2838414"/>
    <lineage>
        <taxon>Bacteria</taxon>
        <taxon>Bacillati</taxon>
        <taxon>Bacillota</taxon>
        <taxon>Clostridia</taxon>
        <taxon>Lachnospirales</taxon>
        <taxon>Lachnospiraceae</taxon>
        <taxon>Acetatifactor</taxon>
    </lineage>
</organism>
<dbReference type="PANTHER" id="PTHR34989">
    <property type="entry name" value="PROTEIN HDED"/>
    <property type="match status" value="1"/>
</dbReference>
<proteinExistence type="predicted"/>
<keyword evidence="1" id="KW-0472">Membrane</keyword>
<feature type="transmembrane region" description="Helical" evidence="1">
    <location>
        <begin position="38"/>
        <end position="60"/>
    </location>
</feature>
<dbReference type="PANTHER" id="PTHR34989:SF1">
    <property type="entry name" value="PROTEIN HDED"/>
    <property type="match status" value="1"/>
</dbReference>
<reference evidence="2" key="1">
    <citation type="journal article" date="2021" name="PeerJ">
        <title>Extensive microbial diversity within the chicken gut microbiome revealed by metagenomics and culture.</title>
        <authorList>
            <person name="Gilroy R."/>
            <person name="Ravi A."/>
            <person name="Getino M."/>
            <person name="Pursley I."/>
            <person name="Horton D.L."/>
            <person name="Alikhan N.F."/>
            <person name="Baker D."/>
            <person name="Gharbi K."/>
            <person name="Hall N."/>
            <person name="Watson M."/>
            <person name="Adriaenssens E.M."/>
            <person name="Foster-Nyarko E."/>
            <person name="Jarju S."/>
            <person name="Secka A."/>
            <person name="Antonio M."/>
            <person name="Oren A."/>
            <person name="Chaudhuri R.R."/>
            <person name="La Ragione R."/>
            <person name="Hildebrand F."/>
            <person name="Pallen M.J."/>
        </authorList>
    </citation>
    <scope>NUCLEOTIDE SEQUENCE</scope>
    <source>
        <strain evidence="2">CHK195-6426</strain>
    </source>
</reference>
<reference evidence="2" key="2">
    <citation type="submission" date="2021-04" db="EMBL/GenBank/DDBJ databases">
        <authorList>
            <person name="Gilroy R."/>
        </authorList>
    </citation>
    <scope>NUCLEOTIDE SEQUENCE</scope>
    <source>
        <strain evidence="2">CHK195-6426</strain>
    </source>
</reference>
<dbReference type="EMBL" id="DXGH01000061">
    <property type="protein sequence ID" value="HIW82046.1"/>
    <property type="molecule type" value="Genomic_DNA"/>
</dbReference>
<feature type="transmembrane region" description="Helical" evidence="1">
    <location>
        <begin position="124"/>
        <end position="144"/>
    </location>
</feature>
<feature type="transmembrane region" description="Helical" evidence="1">
    <location>
        <begin position="72"/>
        <end position="89"/>
    </location>
</feature>
<feature type="transmembrane region" description="Helical" evidence="1">
    <location>
        <begin position="150"/>
        <end position="177"/>
    </location>
</feature>
<feature type="transmembrane region" description="Helical" evidence="1">
    <location>
        <begin position="12"/>
        <end position="32"/>
    </location>
</feature>
<keyword evidence="1" id="KW-1133">Transmembrane helix</keyword>